<dbReference type="PANTHER" id="PTHR11728:SF1">
    <property type="entry name" value="GLYCEROL-3-PHOSPHATE DEHYDROGENASE [NAD(+)] 2, CHLOROPLASTIC"/>
    <property type="match status" value="1"/>
</dbReference>
<keyword evidence="3 14" id="KW-0547">Nucleotide-binding</keyword>
<dbReference type="PANTHER" id="PTHR11728">
    <property type="entry name" value="GLYCEROL-3-PHOSPHATE DEHYDROGENASE"/>
    <property type="match status" value="1"/>
</dbReference>
<dbReference type="Pfam" id="PF01210">
    <property type="entry name" value="NAD_Gly3P_dh_N"/>
    <property type="match status" value="1"/>
</dbReference>
<dbReference type="GO" id="GO:0051287">
    <property type="term" value="F:NAD binding"/>
    <property type="evidence" value="ECO:0007669"/>
    <property type="project" value="InterPro"/>
</dbReference>
<evidence type="ECO:0000313" key="16">
    <source>
        <dbReference type="EMBL" id="ANF55471.1"/>
    </source>
</evidence>
<feature type="binding site" evidence="14">
    <location>
        <position position="253"/>
    </location>
    <ligand>
        <name>sn-glycerol 3-phosphate</name>
        <dbReference type="ChEBI" id="CHEBI:57597"/>
    </ligand>
</feature>
<feature type="binding site" evidence="14">
    <location>
        <position position="139"/>
    </location>
    <ligand>
        <name>NADPH</name>
        <dbReference type="ChEBI" id="CHEBI:57783"/>
    </ligand>
</feature>
<keyword evidence="14" id="KW-0963">Cytoplasm</keyword>
<dbReference type="GO" id="GO:0006650">
    <property type="term" value="P:glycerophospholipid metabolic process"/>
    <property type="evidence" value="ECO:0007669"/>
    <property type="project" value="UniProtKB-UniRule"/>
</dbReference>
<dbReference type="SUPFAM" id="SSF51735">
    <property type="entry name" value="NAD(P)-binding Rossmann-fold domains"/>
    <property type="match status" value="1"/>
</dbReference>
<evidence type="ECO:0000256" key="15">
    <source>
        <dbReference type="RuleBase" id="RU000437"/>
    </source>
</evidence>
<dbReference type="HAMAP" id="MF_00394">
    <property type="entry name" value="NAD_Glyc3P_dehydrog"/>
    <property type="match status" value="1"/>
</dbReference>
<dbReference type="PROSITE" id="PS00957">
    <property type="entry name" value="NAD_G3PDH"/>
    <property type="match status" value="1"/>
</dbReference>
<keyword evidence="7 14" id="KW-0443">Lipid metabolism</keyword>
<evidence type="ECO:0000256" key="5">
    <source>
        <dbReference type="ARBA" id="ARBA00023002"/>
    </source>
</evidence>
<comment type="catalytic activity">
    <reaction evidence="10">
        <text>sn-glycerol 3-phosphate + NADP(+) = dihydroxyacetone phosphate + NADPH + H(+)</text>
        <dbReference type="Rhea" id="RHEA:11096"/>
        <dbReference type="ChEBI" id="CHEBI:15378"/>
        <dbReference type="ChEBI" id="CHEBI:57597"/>
        <dbReference type="ChEBI" id="CHEBI:57642"/>
        <dbReference type="ChEBI" id="CHEBI:57783"/>
        <dbReference type="ChEBI" id="CHEBI:58349"/>
        <dbReference type="EC" id="1.1.1.94"/>
    </reaction>
    <physiologicalReaction direction="right-to-left" evidence="10">
        <dbReference type="Rhea" id="RHEA:11098"/>
    </physiologicalReaction>
</comment>
<organism evidence="16 17">
    <name type="scientific">Brevundimonas naejangsanensis</name>
    <dbReference type="NCBI Taxonomy" id="588932"/>
    <lineage>
        <taxon>Bacteria</taxon>
        <taxon>Pseudomonadati</taxon>
        <taxon>Pseudomonadota</taxon>
        <taxon>Alphaproteobacteria</taxon>
        <taxon>Caulobacterales</taxon>
        <taxon>Caulobacteraceae</taxon>
        <taxon>Brevundimonas</taxon>
    </lineage>
</organism>
<reference evidence="16 17" key="1">
    <citation type="journal article" date="2014" name="Genome Announc.">
        <title>Genome Sequence of a Promising Hydrogen-Producing Facultative Anaerobic Bacterium, Brevundimonas naejangsanensis Strain B1.</title>
        <authorList>
            <person name="Su H."/>
            <person name="Zhang T."/>
            <person name="Bao M."/>
            <person name="Jiang Y."/>
            <person name="Wang Y."/>
            <person name="Tan T."/>
        </authorList>
    </citation>
    <scope>NUCLEOTIDE SEQUENCE [LARGE SCALE GENOMIC DNA]</scope>
    <source>
        <strain evidence="16 17">B1</strain>
    </source>
</reference>
<proteinExistence type="inferred from homology"/>
<dbReference type="Pfam" id="PF07479">
    <property type="entry name" value="NAD_Gly3P_dh_C"/>
    <property type="match status" value="1"/>
</dbReference>
<feature type="binding site" evidence="14">
    <location>
        <position position="254"/>
    </location>
    <ligand>
        <name>NADPH</name>
        <dbReference type="ChEBI" id="CHEBI:57783"/>
    </ligand>
</feature>
<gene>
    <name evidence="14" type="primary">gpsA</name>
    <name evidence="16" type="ORF">DA69_12430</name>
</gene>
<dbReference type="GO" id="GO:0008654">
    <property type="term" value="P:phospholipid biosynthetic process"/>
    <property type="evidence" value="ECO:0007669"/>
    <property type="project" value="UniProtKB-KW"/>
</dbReference>
<dbReference type="EMBL" id="CP015614">
    <property type="protein sequence ID" value="ANF55471.1"/>
    <property type="molecule type" value="Genomic_DNA"/>
</dbReference>
<dbReference type="GO" id="GO:0005975">
    <property type="term" value="P:carbohydrate metabolic process"/>
    <property type="evidence" value="ECO:0007669"/>
    <property type="project" value="InterPro"/>
</dbReference>
<feature type="active site" description="Proton acceptor" evidence="14">
    <location>
        <position position="190"/>
    </location>
</feature>
<dbReference type="eggNOG" id="COG0240">
    <property type="taxonomic scope" value="Bacteria"/>
</dbReference>
<comment type="function">
    <text evidence="14">Catalyzes the reduction of the glycolytic intermediate dihydroxyacetone phosphate (DHAP) to sn-glycerol 3-phosphate (G3P), the key precursor for phospholipid synthesis.</text>
</comment>
<dbReference type="PIRSF" id="PIRSF000114">
    <property type="entry name" value="Glycerol-3-P_dh"/>
    <property type="match status" value="1"/>
</dbReference>
<keyword evidence="6 14" id="KW-0520">NAD</keyword>
<keyword evidence="2 14" id="KW-0444">Lipid biosynthesis</keyword>
<feature type="binding site" evidence="14">
    <location>
        <position position="34"/>
    </location>
    <ligand>
        <name>NADPH</name>
        <dbReference type="ChEBI" id="CHEBI:57783"/>
    </ligand>
</feature>
<dbReference type="GO" id="GO:0005829">
    <property type="term" value="C:cytosol"/>
    <property type="evidence" value="ECO:0007669"/>
    <property type="project" value="TreeGrafter"/>
</dbReference>
<evidence type="ECO:0000256" key="12">
    <source>
        <dbReference type="ARBA" id="ARBA00069372"/>
    </source>
</evidence>
<dbReference type="InterPro" id="IPR006168">
    <property type="entry name" value="G3P_DH_NAD-dep"/>
</dbReference>
<feature type="binding site" evidence="14">
    <location>
        <position position="278"/>
    </location>
    <ligand>
        <name>NADPH</name>
        <dbReference type="ChEBI" id="CHEBI:57783"/>
    </ligand>
</feature>
<evidence type="ECO:0000256" key="6">
    <source>
        <dbReference type="ARBA" id="ARBA00023027"/>
    </source>
</evidence>
<feature type="binding site" evidence="14">
    <location>
        <position position="280"/>
    </location>
    <ligand>
        <name>NADPH</name>
        <dbReference type="ChEBI" id="CHEBI:57783"/>
    </ligand>
</feature>
<feature type="binding site" evidence="14">
    <location>
        <position position="254"/>
    </location>
    <ligand>
        <name>sn-glycerol 3-phosphate</name>
        <dbReference type="ChEBI" id="CHEBI:57597"/>
    </ligand>
</feature>
<dbReference type="InterPro" id="IPR008927">
    <property type="entry name" value="6-PGluconate_DH-like_C_sf"/>
</dbReference>
<keyword evidence="9 14" id="KW-1208">Phospholipid metabolism</keyword>
<name>A0A172Y8A1_9CAUL</name>
<feature type="binding site" evidence="14">
    <location>
        <position position="14"/>
    </location>
    <ligand>
        <name>NADPH</name>
        <dbReference type="ChEBI" id="CHEBI:57783"/>
    </ligand>
</feature>
<keyword evidence="8 14" id="KW-0594">Phospholipid biosynthesis</keyword>
<dbReference type="InterPro" id="IPR013328">
    <property type="entry name" value="6PGD_dom2"/>
</dbReference>
<keyword evidence="17" id="KW-1185">Reference proteome</keyword>
<feature type="binding site" evidence="14">
    <location>
        <position position="255"/>
    </location>
    <ligand>
        <name>sn-glycerol 3-phosphate</name>
        <dbReference type="ChEBI" id="CHEBI:57597"/>
    </ligand>
</feature>
<evidence type="ECO:0000256" key="10">
    <source>
        <dbReference type="ARBA" id="ARBA00052716"/>
    </source>
</evidence>
<dbReference type="NCBIfam" id="NF000942">
    <property type="entry name" value="PRK00094.1-4"/>
    <property type="match status" value="1"/>
</dbReference>
<protein>
    <recommendedName>
        <fullName evidence="12 14">Glycerol-3-phosphate dehydrogenase [NAD(P)+]</fullName>
        <ecNumber evidence="11 14">1.1.1.94</ecNumber>
    </recommendedName>
    <alternativeName>
        <fullName evidence="14">NAD(P)(+)-dependent glycerol-3-phosphate dehydrogenase</fullName>
    </alternativeName>
    <alternativeName>
        <fullName evidence="13 14">NAD(P)H-dependent dihydroxyacetone-phosphate reductase</fullName>
    </alternativeName>
</protein>
<keyword evidence="4 14" id="KW-0521">NADP</keyword>
<dbReference type="FunFam" id="1.10.1040.10:FF:000001">
    <property type="entry name" value="Glycerol-3-phosphate dehydrogenase [NAD(P)+]"/>
    <property type="match status" value="1"/>
</dbReference>
<comment type="pathway">
    <text evidence="14">Membrane lipid metabolism; glycerophospholipid metabolism.</text>
</comment>
<dbReference type="Proteomes" id="UP000077603">
    <property type="component" value="Chromosome"/>
</dbReference>
<evidence type="ECO:0000256" key="11">
    <source>
        <dbReference type="ARBA" id="ARBA00066687"/>
    </source>
</evidence>
<keyword evidence="5 14" id="KW-0560">Oxidoreductase</keyword>
<dbReference type="OrthoDB" id="9812273at2"/>
<feature type="binding site" evidence="14">
    <location>
        <position position="107"/>
    </location>
    <ligand>
        <name>sn-glycerol 3-phosphate</name>
        <dbReference type="ChEBI" id="CHEBI:57597"/>
    </ligand>
</feature>
<dbReference type="InterPro" id="IPR011128">
    <property type="entry name" value="G3P_DH_NAD-dep_N"/>
</dbReference>
<dbReference type="UniPathway" id="UPA00940"/>
<dbReference type="InterPro" id="IPR036291">
    <property type="entry name" value="NAD(P)-bd_dom_sf"/>
</dbReference>
<sequence length="332" mass="33927">MEFHTAGVIGGGAWGTALAQSAAAAGLAVILQAREPEVIESIRARRMNDAFLPGVELDSAINVTSDLADLADCDLILAVPPAQHMRATLTAFAPYARPGLPIILCSKGIERGSLKLMTDVLAETIPSATAAVLSGPSFAAEVARGLPSAVTLACADLEMAEALAGALSGPVFRPYFADDLIGAETGGALKNVLAIACGIVEGRELGRSAHAAVITRGYAEIVRVATALGGKAETVAGLCGVGDLVLTCSSPQSRNMSLGLALGQGLSVEQALAGKRSVAEGYESAPAVRELTRKLGVDTPICEATAAVLAGEMTVDQAIESLMSRPLKPERE</sequence>
<dbReference type="AlphaFoldDB" id="A0A172Y8A1"/>
<comment type="catalytic activity">
    <reaction evidence="14">
        <text>sn-glycerol 3-phosphate + NAD(+) = dihydroxyacetone phosphate + NADH + H(+)</text>
        <dbReference type="Rhea" id="RHEA:11092"/>
        <dbReference type="ChEBI" id="CHEBI:15378"/>
        <dbReference type="ChEBI" id="CHEBI:57540"/>
        <dbReference type="ChEBI" id="CHEBI:57597"/>
        <dbReference type="ChEBI" id="CHEBI:57642"/>
        <dbReference type="ChEBI" id="CHEBI:57945"/>
        <dbReference type="EC" id="1.1.1.94"/>
    </reaction>
</comment>
<dbReference type="FunFam" id="3.40.50.720:FF:000019">
    <property type="entry name" value="Glycerol-3-phosphate dehydrogenase [NAD(P)+]"/>
    <property type="match status" value="1"/>
</dbReference>
<dbReference type="KEGG" id="bne:DA69_12430"/>
<evidence type="ECO:0000256" key="7">
    <source>
        <dbReference type="ARBA" id="ARBA00023098"/>
    </source>
</evidence>
<dbReference type="RefSeq" id="WP_025976401.1">
    <property type="nucleotide sequence ID" value="NZ_CP015614.1"/>
</dbReference>
<comment type="subcellular location">
    <subcellularLocation>
        <location evidence="14">Cytoplasm</location>
    </subcellularLocation>
</comment>
<feature type="binding site" evidence="14">
    <location>
        <position position="137"/>
    </location>
    <ligand>
        <name>sn-glycerol 3-phosphate</name>
        <dbReference type="ChEBI" id="CHEBI:57597"/>
    </ligand>
</feature>
<evidence type="ECO:0000256" key="3">
    <source>
        <dbReference type="ARBA" id="ARBA00022741"/>
    </source>
</evidence>
<comment type="similarity">
    <text evidence="1 14 15">Belongs to the NAD-dependent glycerol-3-phosphate dehydrogenase family.</text>
</comment>
<feature type="binding site" evidence="14">
    <location>
        <position position="107"/>
    </location>
    <ligand>
        <name>NADPH</name>
        <dbReference type="ChEBI" id="CHEBI:57783"/>
    </ligand>
</feature>
<dbReference type="Gene3D" id="3.40.50.720">
    <property type="entry name" value="NAD(P)-binding Rossmann-like Domain"/>
    <property type="match status" value="1"/>
</dbReference>
<evidence type="ECO:0000256" key="14">
    <source>
        <dbReference type="HAMAP-Rule" id="MF_00394"/>
    </source>
</evidence>
<dbReference type="SUPFAM" id="SSF48179">
    <property type="entry name" value="6-phosphogluconate dehydrogenase C-terminal domain-like"/>
    <property type="match status" value="1"/>
</dbReference>
<dbReference type="EC" id="1.1.1.94" evidence="11 14"/>
<dbReference type="InterPro" id="IPR006109">
    <property type="entry name" value="G3P_DH_NAD-dep_C"/>
</dbReference>
<dbReference type="GO" id="GO:0046168">
    <property type="term" value="P:glycerol-3-phosphate catabolic process"/>
    <property type="evidence" value="ECO:0007669"/>
    <property type="project" value="InterPro"/>
</dbReference>
<dbReference type="NCBIfam" id="NF000940">
    <property type="entry name" value="PRK00094.1-2"/>
    <property type="match status" value="1"/>
</dbReference>
<evidence type="ECO:0000256" key="8">
    <source>
        <dbReference type="ARBA" id="ARBA00023209"/>
    </source>
</evidence>
<feature type="binding site" evidence="14">
    <location>
        <position position="190"/>
    </location>
    <ligand>
        <name>sn-glycerol 3-phosphate</name>
        <dbReference type="ChEBI" id="CHEBI:57597"/>
    </ligand>
</feature>
<feature type="binding site" evidence="14">
    <location>
        <position position="243"/>
    </location>
    <ligand>
        <name>sn-glycerol 3-phosphate</name>
        <dbReference type="ChEBI" id="CHEBI:57597"/>
    </ligand>
</feature>
<comment type="caution">
    <text evidence="14">Lacks conserved residue(s) required for the propagation of feature annotation.</text>
</comment>
<evidence type="ECO:0000256" key="9">
    <source>
        <dbReference type="ARBA" id="ARBA00023264"/>
    </source>
</evidence>
<evidence type="ECO:0000256" key="13">
    <source>
        <dbReference type="ARBA" id="ARBA00080511"/>
    </source>
</evidence>
<dbReference type="GO" id="GO:0046167">
    <property type="term" value="P:glycerol-3-phosphate biosynthetic process"/>
    <property type="evidence" value="ECO:0007669"/>
    <property type="project" value="UniProtKB-UniRule"/>
</dbReference>
<evidence type="ECO:0000313" key="17">
    <source>
        <dbReference type="Proteomes" id="UP000077603"/>
    </source>
</evidence>
<evidence type="ECO:0000256" key="4">
    <source>
        <dbReference type="ARBA" id="ARBA00022857"/>
    </source>
</evidence>
<accession>A0A172Y8A1</accession>
<dbReference type="GO" id="GO:0047952">
    <property type="term" value="F:glycerol-3-phosphate dehydrogenase [NAD(P)+] activity"/>
    <property type="evidence" value="ECO:0007669"/>
    <property type="project" value="UniProtKB-UniRule"/>
</dbReference>
<dbReference type="PRINTS" id="PR00077">
    <property type="entry name" value="GPDHDRGNASE"/>
</dbReference>
<dbReference type="Gene3D" id="1.10.1040.10">
    <property type="entry name" value="N-(1-d-carboxylethyl)-l-norvaline Dehydrogenase, domain 2"/>
    <property type="match status" value="1"/>
</dbReference>
<evidence type="ECO:0000256" key="1">
    <source>
        <dbReference type="ARBA" id="ARBA00011009"/>
    </source>
</evidence>
<feature type="binding site" evidence="14">
    <location>
        <position position="135"/>
    </location>
    <ligand>
        <name>sn-glycerol 3-phosphate</name>
        <dbReference type="ChEBI" id="CHEBI:57597"/>
    </ligand>
</feature>
<evidence type="ECO:0000256" key="2">
    <source>
        <dbReference type="ARBA" id="ARBA00022516"/>
    </source>
</evidence>
<dbReference type="STRING" id="588932.DA69_12430"/>